<dbReference type="AlphaFoldDB" id="A0A445EFA5"/>
<reference evidence="1 2" key="1">
    <citation type="submission" date="2019-01" db="EMBL/GenBank/DDBJ databases">
        <title>Sequencing of cultivated peanut Arachis hypogaea provides insights into genome evolution and oil improvement.</title>
        <authorList>
            <person name="Chen X."/>
        </authorList>
    </citation>
    <scope>NUCLEOTIDE SEQUENCE [LARGE SCALE GENOMIC DNA]</scope>
    <source>
        <strain evidence="2">cv. Fuhuasheng</strain>
        <tissue evidence="1">Leaves</tissue>
    </source>
</reference>
<accession>A0A445EFA5</accession>
<organism evidence="1 2">
    <name type="scientific">Arachis hypogaea</name>
    <name type="common">Peanut</name>
    <dbReference type="NCBI Taxonomy" id="3818"/>
    <lineage>
        <taxon>Eukaryota</taxon>
        <taxon>Viridiplantae</taxon>
        <taxon>Streptophyta</taxon>
        <taxon>Embryophyta</taxon>
        <taxon>Tracheophyta</taxon>
        <taxon>Spermatophyta</taxon>
        <taxon>Magnoliopsida</taxon>
        <taxon>eudicotyledons</taxon>
        <taxon>Gunneridae</taxon>
        <taxon>Pentapetalae</taxon>
        <taxon>rosids</taxon>
        <taxon>fabids</taxon>
        <taxon>Fabales</taxon>
        <taxon>Fabaceae</taxon>
        <taxon>Papilionoideae</taxon>
        <taxon>50 kb inversion clade</taxon>
        <taxon>dalbergioids sensu lato</taxon>
        <taxon>Dalbergieae</taxon>
        <taxon>Pterocarpus clade</taxon>
        <taxon>Arachis</taxon>
    </lineage>
</organism>
<sequence>MHYMSALKTSSNLFSLSWSGDVCLEVFLRGTIQSKPARGYITVAGEDVRTFDKSEWVLVKKYRAASQRAIQILEKLFGC</sequence>
<proteinExistence type="predicted"/>
<dbReference type="STRING" id="3818.A0A445EFA5"/>
<name>A0A445EFA5_ARAHY</name>
<dbReference type="EMBL" id="SDMP01000002">
    <property type="protein sequence ID" value="RYR73933.1"/>
    <property type="molecule type" value="Genomic_DNA"/>
</dbReference>
<evidence type="ECO:0000313" key="1">
    <source>
        <dbReference type="EMBL" id="RYR73933.1"/>
    </source>
</evidence>
<gene>
    <name evidence="1" type="ORF">Ahy_A02g008516</name>
</gene>
<evidence type="ECO:0000313" key="2">
    <source>
        <dbReference type="Proteomes" id="UP000289738"/>
    </source>
</evidence>
<dbReference type="Proteomes" id="UP000289738">
    <property type="component" value="Chromosome A02"/>
</dbReference>
<comment type="caution">
    <text evidence="1">The sequence shown here is derived from an EMBL/GenBank/DDBJ whole genome shotgun (WGS) entry which is preliminary data.</text>
</comment>
<keyword evidence="2" id="KW-1185">Reference proteome</keyword>
<protein>
    <submittedName>
        <fullName evidence="1">Uncharacterized protein</fullName>
    </submittedName>
</protein>